<evidence type="ECO:0000313" key="12">
    <source>
        <dbReference type="EMBL" id="KAJ8448894.1"/>
    </source>
</evidence>
<evidence type="ECO:0000256" key="4">
    <source>
        <dbReference type="ARBA" id="ARBA00022833"/>
    </source>
</evidence>
<keyword evidence="2" id="KW-0479">Metal-binding</keyword>
<gene>
    <name evidence="12" type="ORF">Cgig2_030750</name>
</gene>
<dbReference type="EMBL" id="JAKOGI010000026">
    <property type="protein sequence ID" value="KAJ8448894.1"/>
    <property type="molecule type" value="Genomic_DNA"/>
</dbReference>
<accession>A0A9Q1KSH1</accession>
<keyword evidence="6" id="KW-0238">DNA-binding</keyword>
<dbReference type="Proteomes" id="UP001153076">
    <property type="component" value="Unassembled WGS sequence"/>
</dbReference>
<keyword evidence="7" id="KW-0804">Transcription</keyword>
<reference evidence="12" key="1">
    <citation type="submission" date="2022-04" db="EMBL/GenBank/DDBJ databases">
        <title>Carnegiea gigantea Genome sequencing and assembly v2.</title>
        <authorList>
            <person name="Copetti D."/>
            <person name="Sanderson M.J."/>
            <person name="Burquez A."/>
            <person name="Wojciechowski M.F."/>
        </authorList>
    </citation>
    <scope>NUCLEOTIDE SEQUENCE</scope>
    <source>
        <strain evidence="12">SGP5-SGP5p</strain>
        <tissue evidence="12">Aerial part</tissue>
    </source>
</reference>
<keyword evidence="13" id="KW-1185">Reference proteome</keyword>
<keyword evidence="4" id="KW-0862">Zinc</keyword>
<dbReference type="PANTHER" id="PTHR31251:SF194">
    <property type="entry name" value="SBP-TYPE DOMAIN-CONTAINING PROTEIN"/>
    <property type="match status" value="1"/>
</dbReference>
<feature type="compositionally biased region" description="Low complexity" evidence="10">
    <location>
        <begin position="134"/>
        <end position="152"/>
    </location>
</feature>
<name>A0A9Q1KSH1_9CARY</name>
<evidence type="ECO:0000256" key="6">
    <source>
        <dbReference type="ARBA" id="ARBA00023125"/>
    </source>
</evidence>
<evidence type="ECO:0000313" key="13">
    <source>
        <dbReference type="Proteomes" id="UP001153076"/>
    </source>
</evidence>
<evidence type="ECO:0000256" key="7">
    <source>
        <dbReference type="ARBA" id="ARBA00023163"/>
    </source>
</evidence>
<dbReference type="FunFam" id="4.10.1100.10:FF:000001">
    <property type="entry name" value="Squamosa promoter-binding-like protein 14"/>
    <property type="match status" value="1"/>
</dbReference>
<keyword evidence="3 9" id="KW-0863">Zinc-finger</keyword>
<evidence type="ECO:0000256" key="5">
    <source>
        <dbReference type="ARBA" id="ARBA00023015"/>
    </source>
</evidence>
<dbReference type="SUPFAM" id="SSF103612">
    <property type="entry name" value="SBT domain"/>
    <property type="match status" value="1"/>
</dbReference>
<dbReference type="InterPro" id="IPR036893">
    <property type="entry name" value="SBP_sf"/>
</dbReference>
<dbReference type="PROSITE" id="PS51141">
    <property type="entry name" value="ZF_SBP"/>
    <property type="match status" value="1"/>
</dbReference>
<dbReference type="Pfam" id="PF03110">
    <property type="entry name" value="SBP"/>
    <property type="match status" value="1"/>
</dbReference>
<evidence type="ECO:0000256" key="3">
    <source>
        <dbReference type="ARBA" id="ARBA00022771"/>
    </source>
</evidence>
<evidence type="ECO:0000256" key="10">
    <source>
        <dbReference type="SAM" id="MobiDB-lite"/>
    </source>
</evidence>
<feature type="domain" description="SBP-type" evidence="11">
    <location>
        <begin position="164"/>
        <end position="241"/>
    </location>
</feature>
<organism evidence="12 13">
    <name type="scientific">Carnegiea gigantea</name>
    <dbReference type="NCBI Taxonomy" id="171969"/>
    <lineage>
        <taxon>Eukaryota</taxon>
        <taxon>Viridiplantae</taxon>
        <taxon>Streptophyta</taxon>
        <taxon>Embryophyta</taxon>
        <taxon>Tracheophyta</taxon>
        <taxon>Spermatophyta</taxon>
        <taxon>Magnoliopsida</taxon>
        <taxon>eudicotyledons</taxon>
        <taxon>Gunneridae</taxon>
        <taxon>Pentapetalae</taxon>
        <taxon>Caryophyllales</taxon>
        <taxon>Cactineae</taxon>
        <taxon>Cactaceae</taxon>
        <taxon>Cactoideae</taxon>
        <taxon>Echinocereeae</taxon>
        <taxon>Carnegiea</taxon>
    </lineage>
</organism>
<feature type="region of interest" description="Disordered" evidence="10">
    <location>
        <begin position="132"/>
        <end position="154"/>
    </location>
</feature>
<feature type="compositionally biased region" description="Basic residues" evidence="10">
    <location>
        <begin position="231"/>
        <end position="241"/>
    </location>
</feature>
<comment type="caution">
    <text evidence="12">The sequence shown here is derived from an EMBL/GenBank/DDBJ whole genome shotgun (WGS) entry which is preliminary data.</text>
</comment>
<dbReference type="OrthoDB" id="514967at2759"/>
<evidence type="ECO:0000259" key="11">
    <source>
        <dbReference type="PROSITE" id="PS51141"/>
    </source>
</evidence>
<keyword evidence="5" id="KW-0805">Transcription regulation</keyword>
<evidence type="ECO:0000256" key="8">
    <source>
        <dbReference type="ARBA" id="ARBA00023242"/>
    </source>
</evidence>
<dbReference type="InterPro" id="IPR044817">
    <property type="entry name" value="SBP-like"/>
</dbReference>
<dbReference type="Gene3D" id="4.10.1100.10">
    <property type="entry name" value="Transcription factor, SBP-box domain"/>
    <property type="match status" value="1"/>
</dbReference>
<dbReference type="PANTHER" id="PTHR31251">
    <property type="entry name" value="SQUAMOSA PROMOTER-BINDING-LIKE PROTEIN 4"/>
    <property type="match status" value="1"/>
</dbReference>
<dbReference type="GO" id="GO:0008270">
    <property type="term" value="F:zinc ion binding"/>
    <property type="evidence" value="ECO:0007669"/>
    <property type="project" value="UniProtKB-KW"/>
</dbReference>
<evidence type="ECO:0000256" key="9">
    <source>
        <dbReference type="PROSITE-ProRule" id="PRU00470"/>
    </source>
</evidence>
<evidence type="ECO:0000256" key="2">
    <source>
        <dbReference type="ARBA" id="ARBA00022723"/>
    </source>
</evidence>
<dbReference type="InterPro" id="IPR004333">
    <property type="entry name" value="SBP_dom"/>
</dbReference>
<comment type="subcellular location">
    <subcellularLocation>
        <location evidence="1">Nucleus</location>
    </subcellularLocation>
</comment>
<sequence length="502" mass="55001">MESWCFDSLDKGYISNETCDSIPRTKNALMAWEFKDPISCESSMLIPSQQTVGYPEVGFAEMLRTQLPHDSVRNAFSSNVSVGGIISPSVFTSNAISEDDESSSKPFNSVMNSKIPESSLIDLKLGGFGNKPNSNSSRAAPVSSSSESPTPAKRVRVTNLSSQPAYCQVYGCNKDLSPLKDYYKRHRVCEAHSKTSKVIVNGIEQRFCQQCSRFHLVAEFDNGKRSCRKRLAGHNERRRKPQVGFNSSGAGISRDSYAGSEGSWFPGSTLSSTSTSFVWQEMNGFYRIEEHRRNEWGTHVKVGDETNCGQTSKTACVNGQLDQKSALPSFIPAKGYPSLMNNGNTAGLGNYFSKDIDQNPQGIVSNSLFQTNSLMNEDGTLFYSASTVPALVETSDSGCALSLLSSQSPLSSSPRYSMSEISEKAFGVENRCSPYGDPVRSASGAGVLQGCEFMNLKDQLSREDEGTIDLLQLSSQLHPVRSQSQSRHVRRETEGLCCLRMT</sequence>
<dbReference type="AlphaFoldDB" id="A0A9Q1KSH1"/>
<proteinExistence type="predicted"/>
<feature type="region of interest" description="Disordered" evidence="10">
    <location>
        <begin position="231"/>
        <end position="251"/>
    </location>
</feature>
<evidence type="ECO:0000256" key="1">
    <source>
        <dbReference type="ARBA" id="ARBA00004123"/>
    </source>
</evidence>
<dbReference type="GO" id="GO:0005634">
    <property type="term" value="C:nucleus"/>
    <property type="evidence" value="ECO:0007669"/>
    <property type="project" value="UniProtKB-SubCell"/>
</dbReference>
<keyword evidence="8" id="KW-0539">Nucleus</keyword>
<protein>
    <recommendedName>
        <fullName evidence="11">SBP-type domain-containing protein</fullName>
    </recommendedName>
</protein>
<dbReference type="GO" id="GO:0003677">
    <property type="term" value="F:DNA binding"/>
    <property type="evidence" value="ECO:0007669"/>
    <property type="project" value="UniProtKB-KW"/>
</dbReference>